<evidence type="ECO:0000313" key="3">
    <source>
        <dbReference type="Proteomes" id="UP000275256"/>
    </source>
</evidence>
<gene>
    <name evidence="2" type="ORF">EAX62_00720</name>
</gene>
<name>A0A3M0G871_9ACTN</name>
<accession>A0A3M0G871</accession>
<dbReference type="InterPro" id="IPR010598">
    <property type="entry name" value="C5-epim_C"/>
</dbReference>
<proteinExistence type="predicted"/>
<dbReference type="RefSeq" id="WP_121899776.1">
    <property type="nucleotide sequence ID" value="NZ_REFW01000001.1"/>
</dbReference>
<dbReference type="OrthoDB" id="5241829at2"/>
<dbReference type="Pfam" id="PF06662">
    <property type="entry name" value="C5-epim_C"/>
    <property type="match status" value="1"/>
</dbReference>
<organism evidence="2 3">
    <name type="scientific">Tessaracoccus antarcticus</name>
    <dbReference type="NCBI Taxonomy" id="2479848"/>
    <lineage>
        <taxon>Bacteria</taxon>
        <taxon>Bacillati</taxon>
        <taxon>Actinomycetota</taxon>
        <taxon>Actinomycetes</taxon>
        <taxon>Propionibacteriales</taxon>
        <taxon>Propionibacteriaceae</taxon>
        <taxon>Tessaracoccus</taxon>
    </lineage>
</organism>
<dbReference type="AlphaFoldDB" id="A0A3M0G871"/>
<dbReference type="PROSITE" id="PS51257">
    <property type="entry name" value="PROKAR_LIPOPROTEIN"/>
    <property type="match status" value="1"/>
</dbReference>
<protein>
    <recommendedName>
        <fullName evidence="1">D-glucuronyl C5-epimerase C-terminal domain-containing protein</fullName>
    </recommendedName>
</protein>
<reference evidence="2 3" key="1">
    <citation type="submission" date="2018-10" db="EMBL/GenBank/DDBJ databases">
        <title>Tessaracoccus antarcticuss sp. nov., isolated from sediment.</title>
        <authorList>
            <person name="Zhou L.Y."/>
            <person name="Du Z.J."/>
        </authorList>
    </citation>
    <scope>NUCLEOTIDE SEQUENCE [LARGE SCALE GENOMIC DNA]</scope>
    <source>
        <strain evidence="2 3">JDX10</strain>
    </source>
</reference>
<dbReference type="Proteomes" id="UP000275256">
    <property type="component" value="Unassembled WGS sequence"/>
</dbReference>
<comment type="caution">
    <text evidence="2">The sequence shown here is derived from an EMBL/GenBank/DDBJ whole genome shotgun (WGS) entry which is preliminary data.</text>
</comment>
<sequence>MSSVRTHRRILPLLVAVLLGCIGAVVQLPQTAAAEDHPYTTPGQREYNGRLWNTTCEDYSSTAKRCRAEIWATQVKVIDGTYQFVNGFAFNNLTYLPSNRENWKNNPLGKDGQFIQDGRMWQTECDTAWTGKNGCRSFIFASVIEPTKTATGWTFKKVDKWLFNNVVQFTPVVSTPPPAGPKNPCNIDPPAGWTFTSEGRPHLIKPGYEPADHYNPISLANFTKLALRMDPTKVKEADRLCFALLGANELLKKDETRTYEGRESLWFPYPFGFSANPAVDDLPAGWNSGLGQAGAMTAMLELSKFVGELDKPVAERTWENVARKIYNSYLIPLDKGGFTNRENGFLWFEEYPTTPDPTVVNNGHHQNVLALYSYWLRTKDPEALALFDEAVADMGPQTIKSEVPLEGGTMSSYDLMRGYQATPLRAVSLGNAKITQTLLNGQPLTAYPDNKPRYDKATKAATLPLGSPSGSAPEMVANPHMNAVVNKVPAGWRAVNGNVAGLRGPDSLGMIGVHPNGSSWAGLEQIIPASSWTTKASPGSRLSMAMNSRLEITAGASGTGGKVSIYSVCPAPGNKTTTTLILENPKNRSQNRVSWSTADFTAPAANCDIKIQLLTYSYGVDNTTAWYDDVTLSAADPLGPNVAPAYDLLVHRTPTNTLTVKGTGKVAVQGYYGGRWLTFAEGTLTSAGLNVKVPERYTGRNINYNYHDGHISELQLIACYSGEKSLDQIAKRWSAMATKPYRDFSNNSSCREIPRVLDVGGNPVFVEAEPAPMSEVPTVVPTTMALPEDASPASSDGSEDE</sequence>
<feature type="domain" description="D-glucuronyl C5-epimerase C-terminal" evidence="1">
    <location>
        <begin position="267"/>
        <end position="417"/>
    </location>
</feature>
<dbReference type="EMBL" id="REFW01000001">
    <property type="protein sequence ID" value="RMB61230.1"/>
    <property type="molecule type" value="Genomic_DNA"/>
</dbReference>
<evidence type="ECO:0000313" key="2">
    <source>
        <dbReference type="EMBL" id="RMB61230.1"/>
    </source>
</evidence>
<keyword evidence="3" id="KW-1185">Reference proteome</keyword>
<evidence type="ECO:0000259" key="1">
    <source>
        <dbReference type="Pfam" id="PF06662"/>
    </source>
</evidence>